<dbReference type="GO" id="GO:0051537">
    <property type="term" value="F:2 iron, 2 sulfur cluster binding"/>
    <property type="evidence" value="ECO:0007669"/>
    <property type="project" value="UniProtKB-KW"/>
</dbReference>
<evidence type="ECO:0000256" key="2">
    <source>
        <dbReference type="ARBA" id="ARBA00022723"/>
    </source>
</evidence>
<keyword evidence="4" id="KW-0411">Iron-sulfur</keyword>
<keyword evidence="1" id="KW-0001">2Fe-2S</keyword>
<evidence type="ECO:0000259" key="5">
    <source>
        <dbReference type="PROSITE" id="PS51296"/>
    </source>
</evidence>
<dbReference type="Pfam" id="PF00355">
    <property type="entry name" value="Rieske"/>
    <property type="match status" value="1"/>
</dbReference>
<evidence type="ECO:0000313" key="7">
    <source>
        <dbReference type="Proteomes" id="UP000183487"/>
    </source>
</evidence>
<dbReference type="PANTHER" id="PTHR40261:SF1">
    <property type="entry name" value="RIESKE DOMAIN-CONTAINING PROTEIN"/>
    <property type="match status" value="1"/>
</dbReference>
<dbReference type="Proteomes" id="UP000183487">
    <property type="component" value="Unassembled WGS sequence"/>
</dbReference>
<dbReference type="InterPro" id="IPR017941">
    <property type="entry name" value="Rieske_2Fe-2S"/>
</dbReference>
<sequence>MIFLTHLDALSEPGARGFDPHGAGHDTIFVVRRAGAVYGWRDACPHYGDTPMAWRKDAYLNARGTRVVCHAHGAQFEMDSGACVLGPCLGQTLTPVRIRVSQNGEIFLLEPEDDHNKSSAA</sequence>
<dbReference type="GO" id="GO:0051213">
    <property type="term" value="F:dioxygenase activity"/>
    <property type="evidence" value="ECO:0007669"/>
    <property type="project" value="UniProtKB-KW"/>
</dbReference>
<name>A0A1H1JYM2_9BURK</name>
<dbReference type="Gene3D" id="2.102.10.10">
    <property type="entry name" value="Rieske [2Fe-2S] iron-sulphur domain"/>
    <property type="match status" value="1"/>
</dbReference>
<dbReference type="PROSITE" id="PS51296">
    <property type="entry name" value="RIESKE"/>
    <property type="match status" value="1"/>
</dbReference>
<evidence type="ECO:0000313" key="6">
    <source>
        <dbReference type="EMBL" id="SDR54745.1"/>
    </source>
</evidence>
<dbReference type="EMBL" id="FNKP01000004">
    <property type="protein sequence ID" value="SDR54745.1"/>
    <property type="molecule type" value="Genomic_DNA"/>
</dbReference>
<feature type="domain" description="Rieske" evidence="5">
    <location>
        <begin position="5"/>
        <end position="108"/>
    </location>
</feature>
<evidence type="ECO:0000256" key="1">
    <source>
        <dbReference type="ARBA" id="ARBA00022714"/>
    </source>
</evidence>
<keyword evidence="2" id="KW-0479">Metal-binding</keyword>
<dbReference type="GO" id="GO:0046872">
    <property type="term" value="F:metal ion binding"/>
    <property type="evidence" value="ECO:0007669"/>
    <property type="project" value="UniProtKB-KW"/>
</dbReference>
<dbReference type="OrthoDB" id="9794779at2"/>
<keyword evidence="6" id="KW-0223">Dioxygenase</keyword>
<protein>
    <submittedName>
        <fullName evidence="6">Ferredoxin subunit of nitrite reductase or a ring-hydroxylating dioxygenase</fullName>
    </submittedName>
</protein>
<reference evidence="7" key="1">
    <citation type="submission" date="2016-10" db="EMBL/GenBank/DDBJ databases">
        <authorList>
            <person name="Varghese N."/>
        </authorList>
    </citation>
    <scope>NUCLEOTIDE SEQUENCE [LARGE SCALE GENOMIC DNA]</scope>
    <source>
        <strain evidence="7">GAS106B</strain>
    </source>
</reference>
<keyword evidence="3" id="KW-0408">Iron</keyword>
<gene>
    <name evidence="6" type="ORF">SAMN05443245_7498</name>
</gene>
<dbReference type="SUPFAM" id="SSF50022">
    <property type="entry name" value="ISP domain"/>
    <property type="match status" value="1"/>
</dbReference>
<evidence type="ECO:0000256" key="4">
    <source>
        <dbReference type="ARBA" id="ARBA00023014"/>
    </source>
</evidence>
<evidence type="ECO:0000256" key="3">
    <source>
        <dbReference type="ARBA" id="ARBA00023004"/>
    </source>
</evidence>
<organism evidence="6 7">
    <name type="scientific">Paraburkholderia fungorum</name>
    <dbReference type="NCBI Taxonomy" id="134537"/>
    <lineage>
        <taxon>Bacteria</taxon>
        <taxon>Pseudomonadati</taxon>
        <taxon>Pseudomonadota</taxon>
        <taxon>Betaproteobacteria</taxon>
        <taxon>Burkholderiales</taxon>
        <taxon>Burkholderiaceae</taxon>
        <taxon>Paraburkholderia</taxon>
    </lineage>
</organism>
<dbReference type="CDD" id="cd03467">
    <property type="entry name" value="Rieske"/>
    <property type="match status" value="1"/>
</dbReference>
<keyword evidence="6" id="KW-0560">Oxidoreductase</keyword>
<keyword evidence="7" id="KW-1185">Reference proteome</keyword>
<accession>A0A1H1JYM2</accession>
<proteinExistence type="predicted"/>
<dbReference type="PANTHER" id="PTHR40261">
    <property type="match status" value="1"/>
</dbReference>
<dbReference type="AlphaFoldDB" id="A0A1H1JYM2"/>
<dbReference type="InterPro" id="IPR036922">
    <property type="entry name" value="Rieske_2Fe-2S_sf"/>
</dbReference>